<dbReference type="RefSeq" id="WP_019596279.1">
    <property type="nucleotide sequence ID" value="NZ_FNQC01000001.1"/>
</dbReference>
<name>A0A1H3KMW7_9BACT</name>
<comment type="caution">
    <text evidence="2">The sequence shown here is derived from an EMBL/GenBank/DDBJ whole genome shotgun (WGS) entry which is preliminary data.</text>
</comment>
<proteinExistence type="predicted"/>
<keyword evidence="1" id="KW-0732">Signal</keyword>
<sequence>MARLIIFIFLVSFSNNAFAQKNKTNAGRFEISVGGGALIPLGKFASTSTEGFDQKVFEKRSDEQLDVLYFSKKNHAHAKRGGDINLEVNFLVGRFWVHGLSFGQSSNAINVELANIYFGNNQFPMEVNFHEKYQVQKLAYLIGYRFILNNKSVEFRPFQKIGFSRLTFPFYNLESIEWEGITFIHEGDRPRSNSLYLESGLLTSISVSNRFDLGFTLSYRFADFDYTMYQRMVPGGSTTLIVPDQVNLRAIMTGFRLAYKL</sequence>
<reference evidence="2 3" key="1">
    <citation type="submission" date="2016-10" db="EMBL/GenBank/DDBJ databases">
        <authorList>
            <person name="Varghese N."/>
            <person name="Submissions S."/>
        </authorList>
    </citation>
    <scope>NUCLEOTIDE SEQUENCE [LARGE SCALE GENOMIC DNA]</scope>
    <source>
        <strain evidence="2 3">DSM 17997</strain>
    </source>
</reference>
<gene>
    <name evidence="2" type="ORF">SAMN05444412_101453</name>
</gene>
<evidence type="ECO:0008006" key="4">
    <source>
        <dbReference type="Google" id="ProtNLM"/>
    </source>
</evidence>
<protein>
    <recommendedName>
        <fullName evidence="4">Outer membrane protein beta-barrel domain-containing protein</fullName>
    </recommendedName>
</protein>
<dbReference type="Proteomes" id="UP000199663">
    <property type="component" value="Unassembled WGS sequence"/>
</dbReference>
<accession>A0A1H3KMW7</accession>
<feature type="signal peptide" evidence="1">
    <location>
        <begin position="1"/>
        <end position="19"/>
    </location>
</feature>
<feature type="chain" id="PRO_5046572609" description="Outer membrane protein beta-barrel domain-containing protein" evidence="1">
    <location>
        <begin position="20"/>
        <end position="261"/>
    </location>
</feature>
<evidence type="ECO:0000313" key="3">
    <source>
        <dbReference type="Proteomes" id="UP000199663"/>
    </source>
</evidence>
<organism evidence="2 3">
    <name type="scientific">Rhodonellum ikkaensis</name>
    <dbReference type="NCBI Taxonomy" id="336829"/>
    <lineage>
        <taxon>Bacteria</taxon>
        <taxon>Pseudomonadati</taxon>
        <taxon>Bacteroidota</taxon>
        <taxon>Cytophagia</taxon>
        <taxon>Cytophagales</taxon>
        <taxon>Cytophagaceae</taxon>
        <taxon>Rhodonellum</taxon>
    </lineage>
</organism>
<evidence type="ECO:0000313" key="2">
    <source>
        <dbReference type="EMBL" id="SDY53492.1"/>
    </source>
</evidence>
<evidence type="ECO:0000256" key="1">
    <source>
        <dbReference type="SAM" id="SignalP"/>
    </source>
</evidence>
<keyword evidence="3" id="KW-1185">Reference proteome</keyword>
<dbReference type="EMBL" id="FNQC01000001">
    <property type="protein sequence ID" value="SDY53492.1"/>
    <property type="molecule type" value="Genomic_DNA"/>
</dbReference>